<dbReference type="PANTHER" id="PTHR33492:SF4">
    <property type="entry name" value="OS02G0174300 PROTEIN"/>
    <property type="match status" value="1"/>
</dbReference>
<protein>
    <recommendedName>
        <fullName evidence="2">Myb/SANT-like DNA-binding domain-containing protein</fullName>
    </recommendedName>
</protein>
<feature type="region of interest" description="Disordered" evidence="1">
    <location>
        <begin position="111"/>
        <end position="193"/>
    </location>
</feature>
<feature type="compositionally biased region" description="Gly residues" evidence="1">
    <location>
        <begin position="329"/>
        <end position="339"/>
    </location>
</feature>
<reference evidence="3 4" key="1">
    <citation type="journal article" date="2018" name="Cell">
        <title>The Chara Genome: Secondary Complexity and Implications for Plant Terrestrialization.</title>
        <authorList>
            <person name="Nishiyama T."/>
            <person name="Sakayama H."/>
            <person name="Vries J.D."/>
            <person name="Buschmann H."/>
            <person name="Saint-Marcoux D."/>
            <person name="Ullrich K.K."/>
            <person name="Haas F.B."/>
            <person name="Vanderstraeten L."/>
            <person name="Becker D."/>
            <person name="Lang D."/>
            <person name="Vosolsobe S."/>
            <person name="Rombauts S."/>
            <person name="Wilhelmsson P.K.I."/>
            <person name="Janitza P."/>
            <person name="Kern R."/>
            <person name="Heyl A."/>
            <person name="Rumpler F."/>
            <person name="Villalobos L.I.A.C."/>
            <person name="Clay J.M."/>
            <person name="Skokan R."/>
            <person name="Toyoda A."/>
            <person name="Suzuki Y."/>
            <person name="Kagoshima H."/>
            <person name="Schijlen E."/>
            <person name="Tajeshwar N."/>
            <person name="Catarino B."/>
            <person name="Hetherington A.J."/>
            <person name="Saltykova A."/>
            <person name="Bonnot C."/>
            <person name="Breuninger H."/>
            <person name="Symeonidi A."/>
            <person name="Radhakrishnan G.V."/>
            <person name="Van Nieuwerburgh F."/>
            <person name="Deforce D."/>
            <person name="Chang C."/>
            <person name="Karol K.G."/>
            <person name="Hedrich R."/>
            <person name="Ulvskov P."/>
            <person name="Glockner G."/>
            <person name="Delwiche C.F."/>
            <person name="Petrasek J."/>
            <person name="Van de Peer Y."/>
            <person name="Friml J."/>
            <person name="Beilby M."/>
            <person name="Dolan L."/>
            <person name="Kohara Y."/>
            <person name="Sugano S."/>
            <person name="Fujiyama A."/>
            <person name="Delaux P.-M."/>
            <person name="Quint M."/>
            <person name="TheiBen G."/>
            <person name="Hagemann M."/>
            <person name="Harholt J."/>
            <person name="Dunand C."/>
            <person name="Zachgo S."/>
            <person name="Langdale J."/>
            <person name="Maumus F."/>
            <person name="Straeten D.V.D."/>
            <person name="Gould S.B."/>
            <person name="Rensing S.A."/>
        </authorList>
    </citation>
    <scope>NUCLEOTIDE SEQUENCE [LARGE SCALE GENOMIC DNA]</scope>
    <source>
        <strain evidence="3 4">S276</strain>
    </source>
</reference>
<name>A0A388LMZ8_CHABU</name>
<feature type="compositionally biased region" description="Polar residues" evidence="1">
    <location>
        <begin position="298"/>
        <end position="315"/>
    </location>
</feature>
<evidence type="ECO:0000259" key="2">
    <source>
        <dbReference type="Pfam" id="PF13837"/>
    </source>
</evidence>
<gene>
    <name evidence="3" type="ORF">CBR_g37453</name>
</gene>
<accession>A0A388LMZ8</accession>
<evidence type="ECO:0000256" key="1">
    <source>
        <dbReference type="SAM" id="MobiDB-lite"/>
    </source>
</evidence>
<dbReference type="OrthoDB" id="691673at2759"/>
<evidence type="ECO:0000313" key="3">
    <source>
        <dbReference type="EMBL" id="GBG83651.1"/>
    </source>
</evidence>
<dbReference type="PANTHER" id="PTHR33492">
    <property type="entry name" value="OSJNBA0043A12.37 PROTEIN-RELATED"/>
    <property type="match status" value="1"/>
</dbReference>
<feature type="compositionally biased region" description="Polar residues" evidence="1">
    <location>
        <begin position="156"/>
        <end position="172"/>
    </location>
</feature>
<dbReference type="Gene3D" id="1.10.10.60">
    <property type="entry name" value="Homeodomain-like"/>
    <property type="match status" value="1"/>
</dbReference>
<feature type="compositionally biased region" description="Basic and acidic residues" evidence="1">
    <location>
        <begin position="316"/>
        <end position="325"/>
    </location>
</feature>
<organism evidence="3 4">
    <name type="scientific">Chara braunii</name>
    <name type="common">Braun's stonewort</name>
    <dbReference type="NCBI Taxonomy" id="69332"/>
    <lineage>
        <taxon>Eukaryota</taxon>
        <taxon>Viridiplantae</taxon>
        <taxon>Streptophyta</taxon>
        <taxon>Charophyceae</taxon>
        <taxon>Charales</taxon>
        <taxon>Characeae</taxon>
        <taxon>Chara</taxon>
    </lineage>
</organism>
<proteinExistence type="predicted"/>
<dbReference type="Pfam" id="PF13837">
    <property type="entry name" value="Myb_DNA-bind_4"/>
    <property type="match status" value="1"/>
</dbReference>
<comment type="caution">
    <text evidence="3">The sequence shown here is derived from an EMBL/GenBank/DDBJ whole genome shotgun (WGS) entry which is preliminary data.</text>
</comment>
<dbReference type="AlphaFoldDB" id="A0A388LMZ8"/>
<dbReference type="Gramene" id="GBG83651">
    <property type="protein sequence ID" value="GBG83651"/>
    <property type="gene ID" value="CBR_g37453"/>
</dbReference>
<evidence type="ECO:0000313" key="4">
    <source>
        <dbReference type="Proteomes" id="UP000265515"/>
    </source>
</evidence>
<feature type="region of interest" description="Disordered" evidence="1">
    <location>
        <begin position="298"/>
        <end position="339"/>
    </location>
</feature>
<dbReference type="EMBL" id="BFEA01000446">
    <property type="protein sequence ID" value="GBG83651.1"/>
    <property type="molecule type" value="Genomic_DNA"/>
</dbReference>
<feature type="compositionally biased region" description="Polar residues" evidence="1">
    <location>
        <begin position="122"/>
        <end position="133"/>
    </location>
</feature>
<dbReference type="InterPro" id="IPR044822">
    <property type="entry name" value="Myb_DNA-bind_4"/>
</dbReference>
<feature type="region of interest" description="Disordered" evidence="1">
    <location>
        <begin position="62"/>
        <end position="91"/>
    </location>
</feature>
<keyword evidence="4" id="KW-1185">Reference proteome</keyword>
<sequence>MAEGQSSDAIPFPVQGQSTSSPRTDLPGSVSAAVSPVPSPSCVNSGTHSLNVGCSTPPAVLARPGGRTCQTPQSGVSQGIGGQQPDDRTPGSEYILNRLLREVEAGGGTMEGCAGTGAGRNVNVSPVSGTRTAPQDVLSHVCGRQSVSPPPGHGGSQTTPSNAQNAAGTSVDSRGKGAQAQPTAPEKNMERWGEEESTWLCKFRNEVKGLMGEDSESLGRARLKAGFWKVVESRMREKGYNQDHDQCKSKFHQIFDFYRKLKAHERWSGNPSYWDMNSTTRKRYNVDFVIRRSWYDSISSSEGDTDSIRLSNLRDSGSEQERMEDGDGDTGGVSEDGGVGPPALPVAQGLVLSILRWANANELSAMLVKIACGQLLELCVTIAQRLRRLIDSVRSCAVIQHLMSPASRRISRGS</sequence>
<feature type="region of interest" description="Disordered" evidence="1">
    <location>
        <begin position="1"/>
        <end position="48"/>
    </location>
</feature>
<dbReference type="Proteomes" id="UP000265515">
    <property type="component" value="Unassembled WGS sequence"/>
</dbReference>
<feature type="domain" description="Myb/SANT-like DNA-binding" evidence="2">
    <location>
        <begin position="191"/>
        <end position="277"/>
    </location>
</feature>